<evidence type="ECO:0000313" key="3">
    <source>
        <dbReference type="Proteomes" id="UP000436006"/>
    </source>
</evidence>
<dbReference type="EMBL" id="WPIN01000003">
    <property type="protein sequence ID" value="MVM30131.1"/>
    <property type="molecule type" value="Genomic_DNA"/>
</dbReference>
<comment type="caution">
    <text evidence="2">The sequence shown here is derived from an EMBL/GenBank/DDBJ whole genome shotgun (WGS) entry which is preliminary data.</text>
</comment>
<feature type="transmembrane region" description="Helical" evidence="1">
    <location>
        <begin position="225"/>
        <end position="241"/>
    </location>
</feature>
<keyword evidence="1" id="KW-0472">Membrane</keyword>
<reference evidence="2 3" key="1">
    <citation type="submission" date="2019-12" db="EMBL/GenBank/DDBJ databases">
        <title>Spirosoma sp. HMF4905 genome sequencing and assembly.</title>
        <authorList>
            <person name="Kang H."/>
            <person name="Cha I."/>
            <person name="Kim H."/>
            <person name="Joh K."/>
        </authorList>
    </citation>
    <scope>NUCLEOTIDE SEQUENCE [LARGE SCALE GENOMIC DNA]</scope>
    <source>
        <strain evidence="2 3">HMF4905</strain>
    </source>
</reference>
<evidence type="ECO:0000313" key="2">
    <source>
        <dbReference type="EMBL" id="MVM30131.1"/>
    </source>
</evidence>
<dbReference type="Proteomes" id="UP000436006">
    <property type="component" value="Unassembled WGS sequence"/>
</dbReference>
<keyword evidence="3" id="KW-1185">Reference proteome</keyword>
<keyword evidence="1" id="KW-1133">Transmembrane helix</keyword>
<sequence>MSNFIRLVKALDYMRMVVGICILVDGYPLIFFFRETMRLAPGSTAFTAAALAAGLVLMVPFTVLRRLYRPNVTMFWMALAFLLMSILYMYVYNGVPGYLDSGKDMIYYAYMLIFLFLLINIPNDIIPVFIPVVVLFTLVSNLGLVYALITDPTWAIGQRATITLNNGADPGSGNPHAFSRNAFMGLIACAIWLMRPKTHVIFRLLSFFAGVLNIAVLVLTQTRSAIVALFLAIGLFLYFNVRPAQIRSAARSLVKPIPIAIMVMGFFGVMYFFQRYLTVYLVLYDYVTSFAERNLETLYALLGLKAQGADYKAALDDSTANRSVSAAFLRNVLLGHLHMLILGYGYKFLYLDVPIMEALADQGIIGLALFGGIIGMSGYYAFGIMRRNPNPLSVFLAYFYLLILIQSLTNGRPYEISFWFPLALMIRFMGVDHLFPAHLNDNVHAPVDAHEQYVVVSNPEPA</sequence>
<accession>A0A7K1S8I0</accession>
<feature type="transmembrane region" description="Helical" evidence="1">
    <location>
        <begin position="201"/>
        <end position="219"/>
    </location>
</feature>
<feature type="transmembrane region" description="Helical" evidence="1">
    <location>
        <begin position="253"/>
        <end position="273"/>
    </location>
</feature>
<keyword evidence="1" id="KW-0812">Transmembrane</keyword>
<feature type="transmembrane region" description="Helical" evidence="1">
    <location>
        <begin position="358"/>
        <end position="380"/>
    </location>
</feature>
<name>A0A7K1S8I0_9BACT</name>
<feature type="transmembrane region" description="Helical" evidence="1">
    <location>
        <begin position="12"/>
        <end position="33"/>
    </location>
</feature>
<proteinExistence type="predicted"/>
<organism evidence="2 3">
    <name type="scientific">Spirosoma arboris</name>
    <dbReference type="NCBI Taxonomy" id="2682092"/>
    <lineage>
        <taxon>Bacteria</taxon>
        <taxon>Pseudomonadati</taxon>
        <taxon>Bacteroidota</taxon>
        <taxon>Cytophagia</taxon>
        <taxon>Cytophagales</taxon>
        <taxon>Cytophagaceae</taxon>
        <taxon>Spirosoma</taxon>
    </lineage>
</organism>
<feature type="transmembrane region" description="Helical" evidence="1">
    <location>
        <begin position="392"/>
        <end position="409"/>
    </location>
</feature>
<feature type="transmembrane region" description="Helical" evidence="1">
    <location>
        <begin position="45"/>
        <end position="63"/>
    </location>
</feature>
<feature type="transmembrane region" description="Helical" evidence="1">
    <location>
        <begin position="128"/>
        <end position="149"/>
    </location>
</feature>
<feature type="transmembrane region" description="Helical" evidence="1">
    <location>
        <begin position="327"/>
        <end position="346"/>
    </location>
</feature>
<dbReference type="AlphaFoldDB" id="A0A7K1S8I0"/>
<evidence type="ECO:0008006" key="4">
    <source>
        <dbReference type="Google" id="ProtNLM"/>
    </source>
</evidence>
<gene>
    <name evidence="2" type="ORF">GO755_08805</name>
</gene>
<feature type="transmembrane region" description="Helical" evidence="1">
    <location>
        <begin position="105"/>
        <end position="121"/>
    </location>
</feature>
<protein>
    <recommendedName>
        <fullName evidence="4">O-antigen ligase family protein</fullName>
    </recommendedName>
</protein>
<dbReference type="RefSeq" id="WP_157584387.1">
    <property type="nucleotide sequence ID" value="NZ_WPIN01000003.1"/>
</dbReference>
<feature type="transmembrane region" description="Helical" evidence="1">
    <location>
        <begin position="75"/>
        <end position="93"/>
    </location>
</feature>
<evidence type="ECO:0000256" key="1">
    <source>
        <dbReference type="SAM" id="Phobius"/>
    </source>
</evidence>